<feature type="transmembrane region" description="Helical" evidence="15">
    <location>
        <begin position="18"/>
        <end position="40"/>
    </location>
</feature>
<dbReference type="SUPFAM" id="SSF53448">
    <property type="entry name" value="Nucleotide-diphospho-sugar transferases"/>
    <property type="match status" value="1"/>
</dbReference>
<evidence type="ECO:0000256" key="14">
    <source>
        <dbReference type="ARBA" id="ARBA00032575"/>
    </source>
</evidence>
<dbReference type="Proteomes" id="UP001497600">
    <property type="component" value="Chromosome D"/>
</dbReference>
<evidence type="ECO:0000256" key="2">
    <source>
        <dbReference type="ARBA" id="ARBA00004760"/>
    </source>
</evidence>
<dbReference type="InterPro" id="IPR029044">
    <property type="entry name" value="Nucleotide-diphossugar_trans"/>
</dbReference>
<name>A0ABP0EBG2_9ASCO</name>
<evidence type="ECO:0000256" key="7">
    <source>
        <dbReference type="ARBA" id="ARBA00022676"/>
    </source>
</evidence>
<evidence type="ECO:0000256" key="9">
    <source>
        <dbReference type="ARBA" id="ARBA00022692"/>
    </source>
</evidence>
<sequence length="523" mass="59092">MVNSEAIDSASSVSTARYLLACVLFVTYLVILGVAYNGVWQIMLNFRYSKGKKTRQEREIGMNESLEGVSIIRPLKGIDPEMSSCLESSFVQDYPSDRFEILFCVDDPNDTCIPIVESLLKKHSHISARILVSQNYNEVSRTSDEHFGPNPKVNNLAKGFLAAKYDIVWVMDSNVWASSRVLKRSVRCMQQNIDNGRPVHGKRSVKLVHHAPMAISVADTEYSLSPISSGSNFASSGSNGHHKRILKKFGAKLDEMFLLTSHAKFYTSFNNLSVAPCVNGKSNLYRRSDLDHAVSQIPKRGHSSAFFNSPEVLKDAFHFTSLGPGHAIKFFSRYIGEDNMIAICLWENVLGRTGMTGDVVVQPLSGEDNSVNDYFERRTRWLRVRKYMVLAATLLEPATESILSGIYGNFAITTLFGLGAKDNQYFYWPLFLIHMSIWITTDYIQYYVLIDSAVHSDKLELLPAWMDSKSLPPLKRSFFDWSLAWLGRELLALPIWVAAIVGHEIDWRGRPFRIKQDLTAEEL</sequence>
<evidence type="ECO:0000313" key="16">
    <source>
        <dbReference type="EMBL" id="CAK7904180.1"/>
    </source>
</evidence>
<dbReference type="PANTHER" id="PTHR12726">
    <property type="entry name" value="CERAMIDE GLUCOSYLTRANSFERASE"/>
    <property type="match status" value="1"/>
</dbReference>
<dbReference type="EC" id="2.4.1.80" evidence="5"/>
<keyword evidence="10 15" id="KW-1133">Transmembrane helix</keyword>
<dbReference type="InterPro" id="IPR025993">
    <property type="entry name" value="Ceramide_glucosylTrfase"/>
</dbReference>
<keyword evidence="9 15" id="KW-0812">Transmembrane</keyword>
<evidence type="ECO:0000313" key="17">
    <source>
        <dbReference type="Proteomes" id="UP001497600"/>
    </source>
</evidence>
<dbReference type="EMBL" id="OZ004256">
    <property type="protein sequence ID" value="CAK7904180.1"/>
    <property type="molecule type" value="Genomic_DNA"/>
</dbReference>
<evidence type="ECO:0000256" key="15">
    <source>
        <dbReference type="SAM" id="Phobius"/>
    </source>
</evidence>
<evidence type="ECO:0000256" key="6">
    <source>
        <dbReference type="ARBA" id="ARBA00019988"/>
    </source>
</evidence>
<accession>A0ABP0EBG2</accession>
<evidence type="ECO:0000256" key="11">
    <source>
        <dbReference type="ARBA" id="ARBA00023136"/>
    </source>
</evidence>
<reference evidence="16 17" key="1">
    <citation type="submission" date="2024-01" db="EMBL/GenBank/DDBJ databases">
        <authorList>
            <consortium name="Genoscope - CEA"/>
            <person name="William W."/>
        </authorList>
    </citation>
    <scope>NUCLEOTIDE SEQUENCE [LARGE SCALE GENOMIC DNA]</scope>
    <source>
        <strain evidence="16 17">29B2s-10</strain>
    </source>
</reference>
<comment type="similarity">
    <text evidence="4">Belongs to the glycosyltransferase 2 family.</text>
</comment>
<evidence type="ECO:0000256" key="1">
    <source>
        <dbReference type="ARBA" id="ARBA00004141"/>
    </source>
</evidence>
<keyword evidence="17" id="KW-1185">Reference proteome</keyword>
<evidence type="ECO:0000256" key="12">
    <source>
        <dbReference type="ARBA" id="ARBA00031017"/>
    </source>
</evidence>
<evidence type="ECO:0000256" key="5">
    <source>
        <dbReference type="ARBA" id="ARBA00012699"/>
    </source>
</evidence>
<comment type="pathway">
    <text evidence="2">Lipid metabolism; sphingolipid metabolism.</text>
</comment>
<comment type="subcellular location">
    <subcellularLocation>
        <location evidence="1">Membrane</location>
        <topology evidence="1">Multi-pass membrane protein</topology>
    </subcellularLocation>
</comment>
<gene>
    <name evidence="16" type="primary">HSX11</name>
    <name evidence="16" type="ORF">CAAN4_D08152</name>
</gene>
<protein>
    <recommendedName>
        <fullName evidence="6">Ceramide glucosyltransferase</fullName>
        <ecNumber evidence="5">2.4.1.80</ecNumber>
    </recommendedName>
    <alternativeName>
        <fullName evidence="13">Glucosylceramide synthase</fullName>
    </alternativeName>
    <alternativeName>
        <fullName evidence="14">UDP-glucose ceramide glucosyltransferase</fullName>
    </alternativeName>
    <alternativeName>
        <fullName evidence="12">UDP-glucose:N-acylsphingosine D-glucosyltransferase</fullName>
    </alternativeName>
</protein>
<keyword evidence="11 15" id="KW-0472">Membrane</keyword>
<evidence type="ECO:0000256" key="4">
    <source>
        <dbReference type="ARBA" id="ARBA00006739"/>
    </source>
</evidence>
<evidence type="ECO:0000256" key="10">
    <source>
        <dbReference type="ARBA" id="ARBA00022989"/>
    </source>
</evidence>
<dbReference type="Gene3D" id="3.90.550.10">
    <property type="entry name" value="Spore Coat Polysaccharide Biosynthesis Protein SpsA, Chain A"/>
    <property type="match status" value="1"/>
</dbReference>
<dbReference type="Pfam" id="PF13506">
    <property type="entry name" value="Glyco_transf_21"/>
    <property type="match status" value="1"/>
</dbReference>
<keyword evidence="7" id="KW-0328">Glycosyltransferase</keyword>
<evidence type="ECO:0000256" key="13">
    <source>
        <dbReference type="ARBA" id="ARBA00031543"/>
    </source>
</evidence>
<comment type="pathway">
    <text evidence="3">Sphingolipid metabolism.</text>
</comment>
<evidence type="ECO:0000256" key="3">
    <source>
        <dbReference type="ARBA" id="ARBA00004991"/>
    </source>
</evidence>
<keyword evidence="8" id="KW-0808">Transferase</keyword>
<evidence type="ECO:0000256" key="8">
    <source>
        <dbReference type="ARBA" id="ARBA00022679"/>
    </source>
</evidence>
<proteinExistence type="inferred from homology"/>
<dbReference type="PANTHER" id="PTHR12726:SF0">
    <property type="entry name" value="CERAMIDE GLUCOSYLTRANSFERASE"/>
    <property type="match status" value="1"/>
</dbReference>
<organism evidence="16 17">
    <name type="scientific">[Candida] anglica</name>
    <dbReference type="NCBI Taxonomy" id="148631"/>
    <lineage>
        <taxon>Eukaryota</taxon>
        <taxon>Fungi</taxon>
        <taxon>Dikarya</taxon>
        <taxon>Ascomycota</taxon>
        <taxon>Saccharomycotina</taxon>
        <taxon>Pichiomycetes</taxon>
        <taxon>Debaryomycetaceae</taxon>
        <taxon>Kurtzmaniella</taxon>
    </lineage>
</organism>